<dbReference type="PANTHER" id="PTHR10848:SF0">
    <property type="entry name" value="MEIOTIC RECOMBINATION PROTEIN SPO11"/>
    <property type="match status" value="1"/>
</dbReference>
<sequence length="494" mass="57356">MDRKGLRNTIDKYFQINKKSFKKTESGENSFIAKKNASLKKYFQLNTLPLHNPVAQNNLEDLTLWRENLFLYFLQHNLYSPKTDDIKKMQQFMNMYFNKKQINDKKDKLTESGNNEKLSFKSEHDSLIIIDKKTTISSINDILTEVVSDYKLGKSPRFKVPKYKISFINGRWQVEDGYNYKQVVFSAKKSQIKFNCMLYLLHYIKCLLERNILSTKRECFYNVKSSLIKKGQNFTDGILNEIGLMLSVGLWDLNIKAQTGSVYGDLMLILPEEKKQWCGFDNDIPYNAMEILNIKSPASFILVVEKEAIFNNIIQENFQKNISKPFIVITGKGYPDRSTQLFIKRLWIDLKIPVLILVDADPNGIEIMMNYRFGSQASAYLSDYLAVPKAKWLGIRPSEISKYSNNRESLSDYDKKKIKDMLKLDCMKTEENIKNELEILLENDIKCEIESLLNGRGNWGSFLPVKCVRAALNIGMGTITEISHIKEKQYDFES</sequence>
<evidence type="ECO:0000256" key="1">
    <source>
        <dbReference type="ARBA" id="ARBA00000185"/>
    </source>
</evidence>
<dbReference type="InterPro" id="IPR036388">
    <property type="entry name" value="WH-like_DNA-bd_sf"/>
</dbReference>
<dbReference type="GO" id="GO:0003918">
    <property type="term" value="F:DNA topoisomerase type II (double strand cut, ATP-hydrolyzing) activity"/>
    <property type="evidence" value="ECO:0007669"/>
    <property type="project" value="UniProtKB-EC"/>
</dbReference>
<dbReference type="GO" id="GO:0042138">
    <property type="term" value="P:meiotic DNA double-strand break formation"/>
    <property type="evidence" value="ECO:0007669"/>
    <property type="project" value="TreeGrafter"/>
</dbReference>
<keyword evidence="6" id="KW-0460">Magnesium</keyword>
<keyword evidence="8" id="KW-0238">DNA-binding</keyword>
<dbReference type="Proteomes" id="UP000625711">
    <property type="component" value="Unassembled WGS sequence"/>
</dbReference>
<organism evidence="12 13">
    <name type="scientific">Rhynchophorus ferrugineus</name>
    <name type="common">Red palm weevil</name>
    <name type="synonym">Curculio ferrugineus</name>
    <dbReference type="NCBI Taxonomy" id="354439"/>
    <lineage>
        <taxon>Eukaryota</taxon>
        <taxon>Metazoa</taxon>
        <taxon>Ecdysozoa</taxon>
        <taxon>Arthropoda</taxon>
        <taxon>Hexapoda</taxon>
        <taxon>Insecta</taxon>
        <taxon>Pterygota</taxon>
        <taxon>Neoptera</taxon>
        <taxon>Endopterygota</taxon>
        <taxon>Coleoptera</taxon>
        <taxon>Polyphaga</taxon>
        <taxon>Cucujiformia</taxon>
        <taxon>Curculionidae</taxon>
        <taxon>Dryophthorinae</taxon>
        <taxon>Rhynchophorus</taxon>
    </lineage>
</organism>
<reference evidence="12" key="1">
    <citation type="submission" date="2020-08" db="EMBL/GenBank/DDBJ databases">
        <title>Genome sequencing and assembly of the red palm weevil Rhynchophorus ferrugineus.</title>
        <authorList>
            <person name="Dias G.B."/>
            <person name="Bergman C.M."/>
            <person name="Manee M."/>
        </authorList>
    </citation>
    <scope>NUCLEOTIDE SEQUENCE</scope>
    <source>
        <strain evidence="12">AA-2017</strain>
        <tissue evidence="12">Whole larva</tissue>
    </source>
</reference>
<evidence type="ECO:0000313" key="13">
    <source>
        <dbReference type="Proteomes" id="UP000625711"/>
    </source>
</evidence>
<evidence type="ECO:0000256" key="7">
    <source>
        <dbReference type="ARBA" id="ARBA00023029"/>
    </source>
</evidence>
<evidence type="ECO:0000256" key="5">
    <source>
        <dbReference type="ARBA" id="ARBA00022723"/>
    </source>
</evidence>
<comment type="similarity">
    <text evidence="3">Belongs to the TOP6A family.</text>
</comment>
<dbReference type="CDD" id="cd00223">
    <property type="entry name" value="TOPRIM_TopoIIB_SPO"/>
    <property type="match status" value="1"/>
</dbReference>
<feature type="domain" description="Spo11/DNA topoisomerase VI subunit A N-terminal" evidence="10">
    <location>
        <begin position="193"/>
        <end position="255"/>
    </location>
</feature>
<dbReference type="EMBL" id="JAACXV010014179">
    <property type="protein sequence ID" value="KAF7269822.1"/>
    <property type="molecule type" value="Genomic_DNA"/>
</dbReference>
<evidence type="ECO:0000256" key="3">
    <source>
        <dbReference type="ARBA" id="ARBA00006559"/>
    </source>
</evidence>
<dbReference type="InterPro" id="IPR013049">
    <property type="entry name" value="Spo11/TopoVI_A_N"/>
</dbReference>
<accession>A0A834HW26</accession>
<dbReference type="PRINTS" id="PR01550">
    <property type="entry name" value="TOP6AFAMILY"/>
</dbReference>
<dbReference type="Gene3D" id="3.40.1360.10">
    <property type="match status" value="1"/>
</dbReference>
<comment type="catalytic activity">
    <reaction evidence="1">
        <text>ATP-dependent breakage, passage and rejoining of double-stranded DNA.</text>
        <dbReference type="EC" id="5.6.2.2"/>
    </reaction>
</comment>
<keyword evidence="7" id="KW-0799">Topoisomerase</keyword>
<comment type="caution">
    <text evidence="12">The sequence shown here is derived from an EMBL/GenBank/DDBJ whole genome shotgun (WGS) entry which is preliminary data.</text>
</comment>
<dbReference type="EC" id="5.6.2.2" evidence="4"/>
<feature type="domain" description="Topoisomerase 6 subunit A/Spo11 TOPRIM" evidence="11">
    <location>
        <begin position="300"/>
        <end position="454"/>
    </location>
</feature>
<keyword evidence="13" id="KW-1185">Reference proteome</keyword>
<dbReference type="SUPFAM" id="SSF56726">
    <property type="entry name" value="DNA topoisomerase IV, alpha subunit"/>
    <property type="match status" value="1"/>
</dbReference>
<dbReference type="InterPro" id="IPR034136">
    <property type="entry name" value="TOPRIM_Topo6A/Spo11"/>
</dbReference>
<gene>
    <name evidence="12" type="ORF">GWI33_017164</name>
</gene>
<evidence type="ECO:0000256" key="8">
    <source>
        <dbReference type="ARBA" id="ARBA00023125"/>
    </source>
</evidence>
<name>A0A834HW26_RHYFE</name>
<dbReference type="GO" id="GO:0046872">
    <property type="term" value="F:metal ion binding"/>
    <property type="evidence" value="ECO:0007669"/>
    <property type="project" value="UniProtKB-KW"/>
</dbReference>
<dbReference type="GO" id="GO:0003677">
    <property type="term" value="F:DNA binding"/>
    <property type="evidence" value="ECO:0007669"/>
    <property type="project" value="UniProtKB-KW"/>
</dbReference>
<dbReference type="OrthoDB" id="5377392at2759"/>
<evidence type="ECO:0000256" key="2">
    <source>
        <dbReference type="ARBA" id="ARBA00001946"/>
    </source>
</evidence>
<comment type="cofactor">
    <cofactor evidence="2">
        <name>Mg(2+)</name>
        <dbReference type="ChEBI" id="CHEBI:18420"/>
    </cofactor>
</comment>
<dbReference type="Gene3D" id="1.10.10.10">
    <property type="entry name" value="Winged helix-like DNA-binding domain superfamily/Winged helix DNA-binding domain"/>
    <property type="match status" value="1"/>
</dbReference>
<protein>
    <recommendedName>
        <fullName evidence="4">DNA topoisomerase (ATP-hydrolyzing)</fullName>
        <ecNumber evidence="4">5.6.2.2</ecNumber>
    </recommendedName>
</protein>
<dbReference type="GO" id="GO:0000706">
    <property type="term" value="P:meiotic DNA double-strand break processing"/>
    <property type="evidence" value="ECO:0007669"/>
    <property type="project" value="TreeGrafter"/>
</dbReference>
<dbReference type="InterPro" id="IPR036078">
    <property type="entry name" value="Spo11/TopoVI_A_sf"/>
</dbReference>
<dbReference type="InterPro" id="IPR002815">
    <property type="entry name" value="Spo11/TopoVI_A"/>
</dbReference>
<proteinExistence type="inferred from homology"/>
<dbReference type="Pfam" id="PF21180">
    <property type="entry name" value="TOP6A-Spo11_Toprim"/>
    <property type="match status" value="1"/>
</dbReference>
<keyword evidence="5" id="KW-0479">Metal-binding</keyword>
<evidence type="ECO:0000313" key="12">
    <source>
        <dbReference type="EMBL" id="KAF7269822.1"/>
    </source>
</evidence>
<dbReference type="GO" id="GO:0000228">
    <property type="term" value="C:nuclear chromosome"/>
    <property type="evidence" value="ECO:0007669"/>
    <property type="project" value="TreeGrafter"/>
</dbReference>
<dbReference type="AlphaFoldDB" id="A0A834HW26"/>
<dbReference type="GO" id="GO:0005524">
    <property type="term" value="F:ATP binding"/>
    <property type="evidence" value="ECO:0007669"/>
    <property type="project" value="InterPro"/>
</dbReference>
<evidence type="ECO:0000259" key="11">
    <source>
        <dbReference type="Pfam" id="PF21180"/>
    </source>
</evidence>
<dbReference type="Pfam" id="PF04406">
    <property type="entry name" value="TP6A_N"/>
    <property type="match status" value="1"/>
</dbReference>
<evidence type="ECO:0000259" key="10">
    <source>
        <dbReference type="Pfam" id="PF04406"/>
    </source>
</evidence>
<dbReference type="PANTHER" id="PTHR10848">
    <property type="entry name" value="MEIOTIC RECOMBINATION PROTEIN SPO11"/>
    <property type="match status" value="1"/>
</dbReference>
<evidence type="ECO:0000256" key="6">
    <source>
        <dbReference type="ARBA" id="ARBA00022842"/>
    </source>
</evidence>
<evidence type="ECO:0000256" key="9">
    <source>
        <dbReference type="ARBA" id="ARBA00023235"/>
    </source>
</evidence>
<dbReference type="GO" id="GO:0007131">
    <property type="term" value="P:reciprocal meiotic recombination"/>
    <property type="evidence" value="ECO:0007669"/>
    <property type="project" value="TreeGrafter"/>
</dbReference>
<evidence type="ECO:0000256" key="4">
    <source>
        <dbReference type="ARBA" id="ARBA00012895"/>
    </source>
</evidence>
<keyword evidence="9" id="KW-0413">Isomerase</keyword>